<keyword evidence="1" id="KW-0813">Transport</keyword>
<dbReference type="InterPro" id="IPR016989">
    <property type="entry name" value="Atp1_alphaprobac"/>
</dbReference>
<evidence type="ECO:0000313" key="3">
    <source>
        <dbReference type="EMBL" id="GFE65218.1"/>
    </source>
</evidence>
<dbReference type="RefSeq" id="WP_159806980.1">
    <property type="nucleotide sequence ID" value="NZ_BLJE01000002.1"/>
</dbReference>
<reference evidence="3 4" key="1">
    <citation type="submission" date="2019-12" db="EMBL/GenBank/DDBJ databases">
        <title>Litoreibacter badius sp. nov., a novel bacteriochlorophyll a-containing bacterium in the genus Litoreibacter.</title>
        <authorList>
            <person name="Kanamuro M."/>
            <person name="Takabe Y."/>
            <person name="Mori K."/>
            <person name="Takaichi S."/>
            <person name="Hanada S."/>
        </authorList>
    </citation>
    <scope>NUCLEOTIDE SEQUENCE [LARGE SCALE GENOMIC DNA]</scope>
    <source>
        <strain evidence="3 4">K6</strain>
    </source>
</reference>
<comment type="function">
    <text evidence="1">A possible function for this protein is to guide the assembly of the membrane sector of the ATPase enzyme complex.</text>
</comment>
<evidence type="ECO:0000256" key="1">
    <source>
        <dbReference type="PIRNR" id="PIRNR032126"/>
    </source>
</evidence>
<protein>
    <recommendedName>
        <fullName evidence="1">ATP synthase protein I</fullName>
    </recommendedName>
</protein>
<name>A0A6N6JIW0_9RHOB</name>
<dbReference type="GO" id="GO:0045259">
    <property type="term" value="C:proton-transporting ATP synthase complex"/>
    <property type="evidence" value="ECO:0007669"/>
    <property type="project" value="UniProtKB-UniRule"/>
</dbReference>
<comment type="similarity">
    <text evidence="1">Belongs to the bacterial AtpI family.</text>
</comment>
<keyword evidence="2" id="KW-0812">Transmembrane</keyword>
<dbReference type="AlphaFoldDB" id="A0A6N6JIW0"/>
<dbReference type="Proteomes" id="UP000436822">
    <property type="component" value="Unassembled WGS sequence"/>
</dbReference>
<feature type="transmembrane region" description="Helical" evidence="2">
    <location>
        <begin position="67"/>
        <end position="88"/>
    </location>
</feature>
<dbReference type="GO" id="GO:1902600">
    <property type="term" value="P:proton transmembrane transport"/>
    <property type="evidence" value="ECO:0007669"/>
    <property type="project" value="UniProtKB-KW"/>
</dbReference>
<organism evidence="3 4">
    <name type="scientific">Litoreibacter roseus</name>
    <dbReference type="NCBI Taxonomy" id="2601869"/>
    <lineage>
        <taxon>Bacteria</taxon>
        <taxon>Pseudomonadati</taxon>
        <taxon>Pseudomonadota</taxon>
        <taxon>Alphaproteobacteria</taxon>
        <taxon>Rhodobacterales</taxon>
        <taxon>Roseobacteraceae</taxon>
        <taxon>Litoreibacter</taxon>
    </lineage>
</organism>
<evidence type="ECO:0000313" key="4">
    <source>
        <dbReference type="Proteomes" id="UP000436822"/>
    </source>
</evidence>
<feature type="transmembrane region" description="Helical" evidence="2">
    <location>
        <begin position="39"/>
        <end position="61"/>
    </location>
</feature>
<keyword evidence="1" id="KW-0406">Ion transport</keyword>
<sequence length="107" mass="11785">MADDLEKARLKALEDRIEGLKKTQAPEPRGDEHYSQAQLAWRMVIELVAGLAIGFGIGYGLDWAFGTQPIFLVLFILLGFAAGVNVMMRTAKEVQAEQAAHAARKKD</sequence>
<dbReference type="InterPro" id="IPR032820">
    <property type="entry name" value="ATPase_put"/>
</dbReference>
<proteinExistence type="inferred from homology"/>
<keyword evidence="2" id="KW-1133">Transmembrane helix</keyword>
<dbReference type="EMBL" id="BLJE01000002">
    <property type="protein sequence ID" value="GFE65218.1"/>
    <property type="molecule type" value="Genomic_DNA"/>
</dbReference>
<accession>A0A6N6JIW0</accession>
<dbReference type="Pfam" id="PF09527">
    <property type="entry name" value="ATPase_gene1"/>
    <property type="match status" value="1"/>
</dbReference>
<comment type="caution">
    <text evidence="3">The sequence shown here is derived from an EMBL/GenBank/DDBJ whole genome shotgun (WGS) entry which is preliminary data.</text>
</comment>
<keyword evidence="4" id="KW-1185">Reference proteome</keyword>
<evidence type="ECO:0000256" key="2">
    <source>
        <dbReference type="SAM" id="Phobius"/>
    </source>
</evidence>
<dbReference type="OrthoDB" id="15401at2"/>
<keyword evidence="1" id="KW-0375">Hydrogen ion transport</keyword>
<gene>
    <name evidence="3" type="primary">atpI</name>
    <name evidence="3" type="ORF">KIN_22920</name>
</gene>
<dbReference type="PIRSF" id="PIRSF032126">
    <property type="entry name" value="F0F1_ATP_synthase_subunit_I"/>
    <property type="match status" value="1"/>
</dbReference>
<keyword evidence="1 2" id="KW-0472">Membrane</keyword>